<dbReference type="Proteomes" id="UP001595848">
    <property type="component" value="Unassembled WGS sequence"/>
</dbReference>
<evidence type="ECO:0000256" key="1">
    <source>
        <dbReference type="SAM" id="SignalP"/>
    </source>
</evidence>
<feature type="chain" id="PRO_5046791693" evidence="1">
    <location>
        <begin position="26"/>
        <end position="153"/>
    </location>
</feature>
<dbReference type="EMBL" id="JBHSBV010000012">
    <property type="protein sequence ID" value="MFC4203348.1"/>
    <property type="molecule type" value="Genomic_DNA"/>
</dbReference>
<feature type="signal peptide" evidence="1">
    <location>
        <begin position="1"/>
        <end position="25"/>
    </location>
</feature>
<protein>
    <submittedName>
        <fullName evidence="2">C-type cytochrome</fullName>
    </submittedName>
</protein>
<keyword evidence="1" id="KW-0732">Signal</keyword>
<organism evidence="2 3">
    <name type="scientific">Candidimonas humi</name>
    <dbReference type="NCBI Taxonomy" id="683355"/>
    <lineage>
        <taxon>Bacteria</taxon>
        <taxon>Pseudomonadati</taxon>
        <taxon>Pseudomonadota</taxon>
        <taxon>Betaproteobacteria</taxon>
        <taxon>Burkholderiales</taxon>
        <taxon>Alcaligenaceae</taxon>
        <taxon>Candidimonas</taxon>
    </lineage>
</organism>
<dbReference type="RefSeq" id="WP_217966542.1">
    <property type="nucleotide sequence ID" value="NZ_JAHTBN010000015.1"/>
</dbReference>
<proteinExistence type="predicted"/>
<accession>A0ABV8P593</accession>
<dbReference type="PROSITE" id="PS51009">
    <property type="entry name" value="CYTCII"/>
    <property type="match status" value="1"/>
</dbReference>
<dbReference type="Pfam" id="PF01322">
    <property type="entry name" value="Cytochrom_C_2"/>
    <property type="match status" value="1"/>
</dbReference>
<sequence>MVLKHKLVPLAALILAGALSAPASAQFAKAKDAQEYREAAMTLMGSHFGRMLPVVKGQIPYDKEKIKENVAILNVLATLPWAGFAPGSEGGKAKDDVWLDPDGFKQAQNKFHASLKKLTTAADAGDYDAFRVAFGDVAKSCKSCHDSYRQKKK</sequence>
<gene>
    <name evidence="2" type="ORF">ACFOY1_20540</name>
</gene>
<evidence type="ECO:0000313" key="2">
    <source>
        <dbReference type="EMBL" id="MFC4203348.1"/>
    </source>
</evidence>
<dbReference type="PIRSF" id="PIRSF000027">
    <property type="entry name" value="Cytc_c_prime"/>
    <property type="match status" value="1"/>
</dbReference>
<reference evidence="3" key="1">
    <citation type="journal article" date="2019" name="Int. J. Syst. Evol. Microbiol.">
        <title>The Global Catalogue of Microorganisms (GCM) 10K type strain sequencing project: providing services to taxonomists for standard genome sequencing and annotation.</title>
        <authorList>
            <consortium name="The Broad Institute Genomics Platform"/>
            <consortium name="The Broad Institute Genome Sequencing Center for Infectious Disease"/>
            <person name="Wu L."/>
            <person name="Ma J."/>
        </authorList>
    </citation>
    <scope>NUCLEOTIDE SEQUENCE [LARGE SCALE GENOMIC DNA]</scope>
    <source>
        <strain evidence="3">LMG 24813</strain>
    </source>
</reference>
<dbReference type="InterPro" id="IPR012127">
    <property type="entry name" value="Cyt_c_prime"/>
</dbReference>
<name>A0ABV8P593_9BURK</name>
<dbReference type="InterPro" id="IPR002321">
    <property type="entry name" value="Cyt_c_II"/>
</dbReference>
<comment type="caution">
    <text evidence="2">The sequence shown here is derived from an EMBL/GenBank/DDBJ whole genome shotgun (WGS) entry which is preliminary data.</text>
</comment>
<evidence type="ECO:0000313" key="3">
    <source>
        <dbReference type="Proteomes" id="UP001595848"/>
    </source>
</evidence>
<keyword evidence="3" id="KW-1185">Reference proteome</keyword>